<sequence length="469" mass="54439">MGHILVRGASQRLQFLVLITACGLLYLWFSYAHPTRHPSSLPIPPKYDKKKLPPPPYERLWKWQENLPQHNLSLPFPEGRTGRYLKFSCEVKLLGWNNVFNELLMNAHLAYETKRAFVFQDYFWKEDYYPWPRSQSYHRDILTPLNALIAGPTAGGPWAPGDDTPRSVSDDYWQIVCPVNERKRIYTRDVKPHIRNSPGDEIFAYWKKLIMDAPERCVEIVPSSQEEDNYPQVFDLWLWGSSRILPLWESFSKSPTSLLLETSPVVKAVIARNEYLFVPRDRAGWTINPYDRMMAMHIRRGDFKEACLRLAYWNSTFYSWNLLPSLPDPLDLPLHLGWNTPAYNDIIIQRCLPDAKAIVEKAKRAREQYLAGHVGPQGRNLDIMYLLTNEKGAWLENMKEALRKDGWSMIVTSNDLELDSEGMDVSMAVDMDIARMASVFIGNGWSSFTSNIVHRRLVDGKPPISMRFW</sequence>
<name>A0ACD3AZY8_9AGAR</name>
<reference evidence="1 2" key="1">
    <citation type="journal article" date="2019" name="Nat. Ecol. Evol.">
        <title>Megaphylogeny resolves global patterns of mushroom evolution.</title>
        <authorList>
            <person name="Varga T."/>
            <person name="Krizsan K."/>
            <person name="Foldi C."/>
            <person name="Dima B."/>
            <person name="Sanchez-Garcia M."/>
            <person name="Sanchez-Ramirez S."/>
            <person name="Szollosi G.J."/>
            <person name="Szarkandi J.G."/>
            <person name="Papp V."/>
            <person name="Albert L."/>
            <person name="Andreopoulos W."/>
            <person name="Angelini C."/>
            <person name="Antonin V."/>
            <person name="Barry K.W."/>
            <person name="Bougher N.L."/>
            <person name="Buchanan P."/>
            <person name="Buyck B."/>
            <person name="Bense V."/>
            <person name="Catcheside P."/>
            <person name="Chovatia M."/>
            <person name="Cooper J."/>
            <person name="Damon W."/>
            <person name="Desjardin D."/>
            <person name="Finy P."/>
            <person name="Geml J."/>
            <person name="Haridas S."/>
            <person name="Hughes K."/>
            <person name="Justo A."/>
            <person name="Karasinski D."/>
            <person name="Kautmanova I."/>
            <person name="Kiss B."/>
            <person name="Kocsube S."/>
            <person name="Kotiranta H."/>
            <person name="LaButti K.M."/>
            <person name="Lechner B.E."/>
            <person name="Liimatainen K."/>
            <person name="Lipzen A."/>
            <person name="Lukacs Z."/>
            <person name="Mihaltcheva S."/>
            <person name="Morgado L.N."/>
            <person name="Niskanen T."/>
            <person name="Noordeloos M.E."/>
            <person name="Ohm R.A."/>
            <person name="Ortiz-Santana B."/>
            <person name="Ovrebo C."/>
            <person name="Racz N."/>
            <person name="Riley R."/>
            <person name="Savchenko A."/>
            <person name="Shiryaev A."/>
            <person name="Soop K."/>
            <person name="Spirin V."/>
            <person name="Szebenyi C."/>
            <person name="Tomsovsky M."/>
            <person name="Tulloss R.E."/>
            <person name="Uehling J."/>
            <person name="Grigoriev I.V."/>
            <person name="Vagvolgyi C."/>
            <person name="Papp T."/>
            <person name="Martin F.M."/>
            <person name="Miettinen O."/>
            <person name="Hibbett D.S."/>
            <person name="Nagy L.G."/>
        </authorList>
    </citation>
    <scope>NUCLEOTIDE SEQUENCE [LARGE SCALE GENOMIC DNA]</scope>
    <source>
        <strain evidence="1 2">NL-1719</strain>
    </source>
</reference>
<dbReference type="Proteomes" id="UP000308600">
    <property type="component" value="Unassembled WGS sequence"/>
</dbReference>
<keyword evidence="2" id="KW-1185">Reference proteome</keyword>
<evidence type="ECO:0000313" key="2">
    <source>
        <dbReference type="Proteomes" id="UP000308600"/>
    </source>
</evidence>
<proteinExistence type="predicted"/>
<gene>
    <name evidence="1" type="ORF">BDN72DRAFT_532335</name>
</gene>
<accession>A0ACD3AZY8</accession>
<evidence type="ECO:0000313" key="1">
    <source>
        <dbReference type="EMBL" id="TFK70537.1"/>
    </source>
</evidence>
<dbReference type="EMBL" id="ML208311">
    <property type="protein sequence ID" value="TFK70537.1"/>
    <property type="molecule type" value="Genomic_DNA"/>
</dbReference>
<organism evidence="1 2">
    <name type="scientific">Pluteus cervinus</name>
    <dbReference type="NCBI Taxonomy" id="181527"/>
    <lineage>
        <taxon>Eukaryota</taxon>
        <taxon>Fungi</taxon>
        <taxon>Dikarya</taxon>
        <taxon>Basidiomycota</taxon>
        <taxon>Agaricomycotina</taxon>
        <taxon>Agaricomycetes</taxon>
        <taxon>Agaricomycetidae</taxon>
        <taxon>Agaricales</taxon>
        <taxon>Pluteineae</taxon>
        <taxon>Pluteaceae</taxon>
        <taxon>Pluteus</taxon>
    </lineage>
</organism>
<protein>
    <submittedName>
        <fullName evidence="1">Uncharacterized protein</fullName>
    </submittedName>
</protein>